<feature type="region of interest" description="Disordered" evidence="1">
    <location>
        <begin position="1"/>
        <end position="29"/>
    </location>
</feature>
<reference evidence="2" key="1">
    <citation type="submission" date="2020-05" db="EMBL/GenBank/DDBJ databases">
        <title>WGS assembly of Panicum virgatum.</title>
        <authorList>
            <person name="Lovell J.T."/>
            <person name="Jenkins J."/>
            <person name="Shu S."/>
            <person name="Juenger T.E."/>
            <person name="Schmutz J."/>
        </authorList>
    </citation>
    <scope>NUCLEOTIDE SEQUENCE</scope>
    <source>
        <strain evidence="2">AP13</strain>
    </source>
</reference>
<evidence type="ECO:0000313" key="2">
    <source>
        <dbReference type="EMBL" id="KAG2626087.1"/>
    </source>
</evidence>
<accession>A0A8T0UV07</accession>
<gene>
    <name evidence="2" type="ORF">PVAP13_3KG284327</name>
</gene>
<dbReference type="AlphaFoldDB" id="A0A8T0UV07"/>
<evidence type="ECO:0000313" key="3">
    <source>
        <dbReference type="Proteomes" id="UP000823388"/>
    </source>
</evidence>
<sequence>MLPDAQHTLQALPPASPPTPLPMPRKERSISTSPRHEYYLNDYASDFCCFFFLLNGLIWICAPVPCCGSSTSNSFSQHKFIMRCSRC</sequence>
<dbReference type="EMBL" id="CM029041">
    <property type="protein sequence ID" value="KAG2626087.1"/>
    <property type="molecule type" value="Genomic_DNA"/>
</dbReference>
<comment type="caution">
    <text evidence="2">The sequence shown here is derived from an EMBL/GenBank/DDBJ whole genome shotgun (WGS) entry which is preliminary data.</text>
</comment>
<protein>
    <submittedName>
        <fullName evidence="2">Uncharacterized protein</fullName>
    </submittedName>
</protein>
<feature type="compositionally biased region" description="Pro residues" evidence="1">
    <location>
        <begin position="14"/>
        <end position="23"/>
    </location>
</feature>
<dbReference type="Proteomes" id="UP000823388">
    <property type="component" value="Chromosome 3K"/>
</dbReference>
<evidence type="ECO:0000256" key="1">
    <source>
        <dbReference type="SAM" id="MobiDB-lite"/>
    </source>
</evidence>
<organism evidence="2 3">
    <name type="scientific">Panicum virgatum</name>
    <name type="common">Blackwell switchgrass</name>
    <dbReference type="NCBI Taxonomy" id="38727"/>
    <lineage>
        <taxon>Eukaryota</taxon>
        <taxon>Viridiplantae</taxon>
        <taxon>Streptophyta</taxon>
        <taxon>Embryophyta</taxon>
        <taxon>Tracheophyta</taxon>
        <taxon>Spermatophyta</taxon>
        <taxon>Magnoliopsida</taxon>
        <taxon>Liliopsida</taxon>
        <taxon>Poales</taxon>
        <taxon>Poaceae</taxon>
        <taxon>PACMAD clade</taxon>
        <taxon>Panicoideae</taxon>
        <taxon>Panicodae</taxon>
        <taxon>Paniceae</taxon>
        <taxon>Panicinae</taxon>
        <taxon>Panicum</taxon>
        <taxon>Panicum sect. Hiantes</taxon>
    </lineage>
</organism>
<name>A0A8T0UV07_PANVG</name>
<keyword evidence="3" id="KW-1185">Reference proteome</keyword>
<proteinExistence type="predicted"/>